<dbReference type="Proteomes" id="UP000799757">
    <property type="component" value="Unassembled WGS sequence"/>
</dbReference>
<gene>
    <name evidence="2" type="ORF">K505DRAFT_227706</name>
</gene>
<dbReference type="PANTHER" id="PTHR38886">
    <property type="entry name" value="SESA DOMAIN-CONTAINING PROTEIN"/>
    <property type="match status" value="1"/>
</dbReference>
<organism evidence="2 3">
    <name type="scientific">Melanomma pulvis-pyrius CBS 109.77</name>
    <dbReference type="NCBI Taxonomy" id="1314802"/>
    <lineage>
        <taxon>Eukaryota</taxon>
        <taxon>Fungi</taxon>
        <taxon>Dikarya</taxon>
        <taxon>Ascomycota</taxon>
        <taxon>Pezizomycotina</taxon>
        <taxon>Dothideomycetes</taxon>
        <taxon>Pleosporomycetidae</taxon>
        <taxon>Pleosporales</taxon>
        <taxon>Melanommataceae</taxon>
        <taxon>Melanomma</taxon>
    </lineage>
</organism>
<dbReference type="EMBL" id="MU001741">
    <property type="protein sequence ID" value="KAF2800861.1"/>
    <property type="molecule type" value="Genomic_DNA"/>
</dbReference>
<proteinExistence type="predicted"/>
<dbReference type="OrthoDB" id="3045089at2759"/>
<evidence type="ECO:0000313" key="3">
    <source>
        <dbReference type="Proteomes" id="UP000799757"/>
    </source>
</evidence>
<sequence>MSFGFSVGDFIAIGKLICDITSCLQSVGGAKSDYQELIREFELLDAALRHLDQLDNTTSASTRLDAIKYAALSCRLPLEEFLDKARKYEKSLGIWNKVHIVKSTTNKLGWTFKQKDEIKRLQTYLNVHIGTINILLTEYGLEKMDMADRRAEADCARVRNQLQDTHIILEEVRRSLPDQALLLRNVHSMVRGIHKLVCGEMKSSLEHIGRMVRKVCVSTQQIYTIVLEIRASVTIADTRWTHFQAPFSVEDALGFKFPIPSEYDYDMVETIIRRRFKEGTGSQDVIAGNYELCKAQKRSETITATSRLVPGTAIIMAVIVSIAESSDSSCPIPQCGSRTILSCPGGGHTW</sequence>
<dbReference type="Pfam" id="PF22893">
    <property type="entry name" value="ULD_2"/>
    <property type="match status" value="1"/>
</dbReference>
<evidence type="ECO:0000259" key="1">
    <source>
        <dbReference type="Pfam" id="PF22893"/>
    </source>
</evidence>
<dbReference type="AlphaFoldDB" id="A0A6A6XWD7"/>
<accession>A0A6A6XWD7</accession>
<protein>
    <recommendedName>
        <fullName evidence="1">Ubiquitin-like domain-containing protein</fullName>
    </recommendedName>
</protein>
<name>A0A6A6XWD7_9PLEO</name>
<keyword evidence="3" id="KW-1185">Reference proteome</keyword>
<dbReference type="InterPro" id="IPR054464">
    <property type="entry name" value="ULD_fung"/>
</dbReference>
<feature type="domain" description="Ubiquitin-like" evidence="1">
    <location>
        <begin position="244"/>
        <end position="320"/>
    </location>
</feature>
<dbReference type="PANTHER" id="PTHR38886:SF1">
    <property type="entry name" value="NACHT-NTPASE AND P-LOOP NTPASES N-TERMINAL DOMAIN-CONTAINING PROTEIN"/>
    <property type="match status" value="1"/>
</dbReference>
<evidence type="ECO:0000313" key="2">
    <source>
        <dbReference type="EMBL" id="KAF2800861.1"/>
    </source>
</evidence>
<reference evidence="2" key="1">
    <citation type="journal article" date="2020" name="Stud. Mycol.">
        <title>101 Dothideomycetes genomes: a test case for predicting lifestyles and emergence of pathogens.</title>
        <authorList>
            <person name="Haridas S."/>
            <person name="Albert R."/>
            <person name="Binder M."/>
            <person name="Bloem J."/>
            <person name="Labutti K."/>
            <person name="Salamov A."/>
            <person name="Andreopoulos B."/>
            <person name="Baker S."/>
            <person name="Barry K."/>
            <person name="Bills G."/>
            <person name="Bluhm B."/>
            <person name="Cannon C."/>
            <person name="Castanera R."/>
            <person name="Culley D."/>
            <person name="Daum C."/>
            <person name="Ezra D."/>
            <person name="Gonzalez J."/>
            <person name="Henrissat B."/>
            <person name="Kuo A."/>
            <person name="Liang C."/>
            <person name="Lipzen A."/>
            <person name="Lutzoni F."/>
            <person name="Magnuson J."/>
            <person name="Mondo S."/>
            <person name="Nolan M."/>
            <person name="Ohm R."/>
            <person name="Pangilinan J."/>
            <person name="Park H.-J."/>
            <person name="Ramirez L."/>
            <person name="Alfaro M."/>
            <person name="Sun H."/>
            <person name="Tritt A."/>
            <person name="Yoshinaga Y."/>
            <person name="Zwiers L.-H."/>
            <person name="Turgeon B."/>
            <person name="Goodwin S."/>
            <person name="Spatafora J."/>
            <person name="Crous P."/>
            <person name="Grigoriev I."/>
        </authorList>
    </citation>
    <scope>NUCLEOTIDE SEQUENCE</scope>
    <source>
        <strain evidence="2">CBS 109.77</strain>
    </source>
</reference>